<keyword evidence="5 8" id="KW-0812">Transmembrane</keyword>
<dbReference type="PANTHER" id="PTHR30012">
    <property type="entry name" value="GENERAL SECRETION PATHWAY PROTEIN"/>
    <property type="match status" value="1"/>
</dbReference>
<accession>A0A2N7UP96</accession>
<reference evidence="10 11" key="1">
    <citation type="submission" date="2018-01" db="EMBL/GenBank/DDBJ databases">
        <title>Halomonas endophytica sp. nov., isolated from storage liquid in the stems of Populus euphratica.</title>
        <authorList>
            <person name="Chen C."/>
        </authorList>
    </citation>
    <scope>NUCLEOTIDE SEQUENCE [LARGE SCALE GENOMIC DNA]</scope>
    <source>
        <strain evidence="10 11">BZ-SZ-XJ27</strain>
    </source>
</reference>
<evidence type="ECO:0000256" key="6">
    <source>
        <dbReference type="ARBA" id="ARBA00022989"/>
    </source>
</evidence>
<organism evidence="10 11">
    <name type="scientific">Halomonas urumqiensis</name>
    <dbReference type="NCBI Taxonomy" id="1684789"/>
    <lineage>
        <taxon>Bacteria</taxon>
        <taxon>Pseudomonadati</taxon>
        <taxon>Pseudomonadota</taxon>
        <taxon>Gammaproteobacteria</taxon>
        <taxon>Oceanospirillales</taxon>
        <taxon>Halomonadaceae</taxon>
        <taxon>Halomonas</taxon>
    </lineage>
</organism>
<evidence type="ECO:0000256" key="7">
    <source>
        <dbReference type="ARBA" id="ARBA00023136"/>
    </source>
</evidence>
<dbReference type="EMBL" id="PNRG01000005">
    <property type="protein sequence ID" value="PMR82251.1"/>
    <property type="molecule type" value="Genomic_DNA"/>
</dbReference>
<keyword evidence="4" id="KW-0997">Cell inner membrane</keyword>
<keyword evidence="6 8" id="KW-1133">Transmembrane helix</keyword>
<evidence type="ECO:0000256" key="5">
    <source>
        <dbReference type="ARBA" id="ARBA00022692"/>
    </source>
</evidence>
<dbReference type="GO" id="GO:0015628">
    <property type="term" value="P:protein secretion by the type II secretion system"/>
    <property type="evidence" value="ECO:0007669"/>
    <property type="project" value="TreeGrafter"/>
</dbReference>
<sequence>MPRYRYKAARPDGDIEQGKLEADSMAALAARLQESGCIPIRIAPVRGASLPRRRARRVDVETLARDLAVLLSAGLPLEQALQALQEVADTAASQRLLGALLEAVRGGASLSATMQAHGDTFTPLPVSMVRAGEAGGNLAEVLGDLAGYLERSRALRQEVLSALLYPAILVVVAMLSLFLLLAYVVPQFTGMFAELGGTLPLATRVVMAAGDLTRHYGWLVPGLALLGIWLNRWVAADPARCARRDAWLLRLPLFGSLIRRSEVARFSRTLGVLVTNGVPLLEAMRIVPGAIGNQALRQVVEAAARDLQAGRGLARPLAESGLFPGLAVRMIRVGEEAGELGPMLIKVAGIHDAEVRTAVKRLLALLEPALIIGLGVVIAGIVLSILLAILDTHQLLL</sequence>
<dbReference type="PANTHER" id="PTHR30012:SF0">
    <property type="entry name" value="TYPE II SECRETION SYSTEM PROTEIN F-RELATED"/>
    <property type="match status" value="1"/>
</dbReference>
<feature type="transmembrane region" description="Helical" evidence="8">
    <location>
        <begin position="216"/>
        <end position="234"/>
    </location>
</feature>
<evidence type="ECO:0000313" key="10">
    <source>
        <dbReference type="EMBL" id="PMR82251.1"/>
    </source>
</evidence>
<dbReference type="Pfam" id="PF00482">
    <property type="entry name" value="T2SSF"/>
    <property type="match status" value="2"/>
</dbReference>
<feature type="transmembrane region" description="Helical" evidence="8">
    <location>
        <begin position="162"/>
        <end position="185"/>
    </location>
</feature>
<dbReference type="RefSeq" id="WP_102586923.1">
    <property type="nucleotide sequence ID" value="NZ_BNAE01000001.1"/>
</dbReference>
<dbReference type="Proteomes" id="UP000235547">
    <property type="component" value="Unassembled WGS sequence"/>
</dbReference>
<keyword evidence="11" id="KW-1185">Reference proteome</keyword>
<dbReference type="GO" id="GO:0005886">
    <property type="term" value="C:plasma membrane"/>
    <property type="evidence" value="ECO:0007669"/>
    <property type="project" value="UniProtKB-SubCell"/>
</dbReference>
<dbReference type="AlphaFoldDB" id="A0A2N7UP96"/>
<keyword evidence="7 8" id="KW-0472">Membrane</keyword>
<proteinExistence type="inferred from homology"/>
<evidence type="ECO:0000256" key="8">
    <source>
        <dbReference type="SAM" id="Phobius"/>
    </source>
</evidence>
<dbReference type="InterPro" id="IPR018076">
    <property type="entry name" value="T2SS_GspF_dom"/>
</dbReference>
<feature type="transmembrane region" description="Helical" evidence="8">
    <location>
        <begin position="369"/>
        <end position="390"/>
    </location>
</feature>
<feature type="domain" description="Type II secretion system protein GspF" evidence="9">
    <location>
        <begin position="64"/>
        <end position="186"/>
    </location>
</feature>
<evidence type="ECO:0000259" key="9">
    <source>
        <dbReference type="Pfam" id="PF00482"/>
    </source>
</evidence>
<dbReference type="PRINTS" id="PR00812">
    <property type="entry name" value="BCTERIALGSPF"/>
</dbReference>
<feature type="domain" description="Type II secretion system protein GspF" evidence="9">
    <location>
        <begin position="266"/>
        <end position="387"/>
    </location>
</feature>
<evidence type="ECO:0000256" key="1">
    <source>
        <dbReference type="ARBA" id="ARBA00004429"/>
    </source>
</evidence>
<comment type="subcellular location">
    <subcellularLocation>
        <location evidence="1">Cell inner membrane</location>
        <topology evidence="1">Multi-pass membrane protein</topology>
    </subcellularLocation>
</comment>
<evidence type="ECO:0000256" key="3">
    <source>
        <dbReference type="ARBA" id="ARBA00022475"/>
    </source>
</evidence>
<comment type="caution">
    <text evidence="10">The sequence shown here is derived from an EMBL/GenBank/DDBJ whole genome shotgun (WGS) entry which is preliminary data.</text>
</comment>
<evidence type="ECO:0000313" key="11">
    <source>
        <dbReference type="Proteomes" id="UP000235547"/>
    </source>
</evidence>
<dbReference type="InterPro" id="IPR003004">
    <property type="entry name" value="GspF/PilC"/>
</dbReference>
<name>A0A2N7UP96_9GAMM</name>
<dbReference type="FunFam" id="1.20.81.30:FF:000001">
    <property type="entry name" value="Type II secretion system protein F"/>
    <property type="match status" value="2"/>
</dbReference>
<comment type="similarity">
    <text evidence="2">Belongs to the GSP F family.</text>
</comment>
<evidence type="ECO:0000256" key="2">
    <source>
        <dbReference type="ARBA" id="ARBA00005745"/>
    </source>
</evidence>
<dbReference type="InterPro" id="IPR042094">
    <property type="entry name" value="T2SS_GspF_sf"/>
</dbReference>
<evidence type="ECO:0000256" key="4">
    <source>
        <dbReference type="ARBA" id="ARBA00022519"/>
    </source>
</evidence>
<gene>
    <name evidence="10" type="ORF">C1H70_03445</name>
</gene>
<keyword evidence="3" id="KW-1003">Cell membrane</keyword>
<dbReference type="Gene3D" id="1.20.81.30">
    <property type="entry name" value="Type II secretion system (T2SS), domain F"/>
    <property type="match status" value="2"/>
</dbReference>
<dbReference type="OrthoDB" id="9805682at2"/>
<protein>
    <submittedName>
        <fullName evidence="10">General secretion pathway protein GspF</fullName>
    </submittedName>
</protein>